<feature type="transmembrane region" description="Helical" evidence="6">
    <location>
        <begin position="23"/>
        <end position="46"/>
    </location>
</feature>
<dbReference type="SUPFAM" id="SSF161098">
    <property type="entry name" value="MetI-like"/>
    <property type="match status" value="1"/>
</dbReference>
<sequence>MRSDPAILGDSDLLAWRHWAAPLGWFAALGVLLVAMPHLGALFAAIDPEAREPIYRRDPFIDLLANHLLVVAGASSIAIVSGVSAAIMVTRPWGRDFLPLVSQLASIGQTFPPVAVLALAVPWLGFGGLPTVVALVLYGLLPIVRNTLVGIGEVDPSTREAARGMGMSPSQVLWQLELPLAAPVILAGIRTSVTVGIATAAIGSTIGAKTLGDPIIAGIINGNTAYILQGAILIGVLALFIDSVFARLLPSQR</sequence>
<proteinExistence type="inferred from homology"/>
<feature type="transmembrane region" description="Helical" evidence="6">
    <location>
        <begin position="114"/>
        <end position="141"/>
    </location>
</feature>
<reference evidence="8 9" key="1">
    <citation type="submission" date="2016-10" db="EMBL/GenBank/DDBJ databases">
        <authorList>
            <person name="de Groot N.N."/>
        </authorList>
    </citation>
    <scope>NUCLEOTIDE SEQUENCE [LARGE SCALE GENOMIC DNA]</scope>
    <source>
        <strain evidence="8 9">BH539</strain>
    </source>
</reference>
<dbReference type="Pfam" id="PF00528">
    <property type="entry name" value="BPD_transp_1"/>
    <property type="match status" value="1"/>
</dbReference>
<dbReference type="PROSITE" id="PS50928">
    <property type="entry name" value="ABC_TM1"/>
    <property type="match status" value="1"/>
</dbReference>
<dbReference type="InterPro" id="IPR035906">
    <property type="entry name" value="MetI-like_sf"/>
</dbReference>
<keyword evidence="5 6" id="KW-0472">Membrane</keyword>
<dbReference type="PANTHER" id="PTHR30177:SF32">
    <property type="entry name" value="GLYCINE BETAINE UPTAKE SYSTEM PERMEASE PROTEIN YEHW"/>
    <property type="match status" value="1"/>
</dbReference>
<comment type="similarity">
    <text evidence="6">Belongs to the binding-protein-dependent transport system permease family.</text>
</comment>
<evidence type="ECO:0000256" key="1">
    <source>
        <dbReference type="ARBA" id="ARBA00004651"/>
    </source>
</evidence>
<dbReference type="EMBL" id="FNCI01000003">
    <property type="protein sequence ID" value="SDF92394.1"/>
    <property type="molecule type" value="Genomic_DNA"/>
</dbReference>
<dbReference type="GO" id="GO:0055085">
    <property type="term" value="P:transmembrane transport"/>
    <property type="evidence" value="ECO:0007669"/>
    <property type="project" value="InterPro"/>
</dbReference>
<dbReference type="CDD" id="cd06261">
    <property type="entry name" value="TM_PBP2"/>
    <property type="match status" value="1"/>
</dbReference>
<dbReference type="InterPro" id="IPR051204">
    <property type="entry name" value="ABC_transp_perm/SBD"/>
</dbReference>
<comment type="subcellular location">
    <subcellularLocation>
        <location evidence="1 6">Cell membrane</location>
        <topology evidence="1 6">Multi-pass membrane protein</topology>
    </subcellularLocation>
</comment>
<gene>
    <name evidence="8" type="ORF">SAMN05216571_10316</name>
</gene>
<evidence type="ECO:0000313" key="8">
    <source>
        <dbReference type="EMBL" id="SDF92394.1"/>
    </source>
</evidence>
<keyword evidence="9" id="KW-1185">Reference proteome</keyword>
<dbReference type="InterPro" id="IPR000515">
    <property type="entry name" value="MetI-like"/>
</dbReference>
<dbReference type="GO" id="GO:0031460">
    <property type="term" value="P:glycine betaine transport"/>
    <property type="evidence" value="ECO:0007669"/>
    <property type="project" value="UniProtKB-ARBA"/>
</dbReference>
<feature type="transmembrane region" description="Helical" evidence="6">
    <location>
        <begin position="226"/>
        <end position="249"/>
    </location>
</feature>
<evidence type="ECO:0000259" key="7">
    <source>
        <dbReference type="PROSITE" id="PS50928"/>
    </source>
</evidence>
<evidence type="ECO:0000256" key="6">
    <source>
        <dbReference type="RuleBase" id="RU363032"/>
    </source>
</evidence>
<evidence type="ECO:0000313" key="9">
    <source>
        <dbReference type="Proteomes" id="UP000198641"/>
    </source>
</evidence>
<dbReference type="AlphaFoldDB" id="A0A1G7Q1M2"/>
<dbReference type="GO" id="GO:0005886">
    <property type="term" value="C:plasma membrane"/>
    <property type="evidence" value="ECO:0007669"/>
    <property type="project" value="UniProtKB-SubCell"/>
</dbReference>
<dbReference type="Proteomes" id="UP000198641">
    <property type="component" value="Unassembled WGS sequence"/>
</dbReference>
<accession>A0A1G7Q1M2</accession>
<keyword evidence="2 6" id="KW-0813">Transport</keyword>
<evidence type="ECO:0000256" key="3">
    <source>
        <dbReference type="ARBA" id="ARBA00022692"/>
    </source>
</evidence>
<dbReference type="FunFam" id="1.10.3720.10:FF:000001">
    <property type="entry name" value="Glycine betaine ABC transporter, permease"/>
    <property type="match status" value="1"/>
</dbReference>
<evidence type="ECO:0000256" key="5">
    <source>
        <dbReference type="ARBA" id="ARBA00023136"/>
    </source>
</evidence>
<dbReference type="Gene3D" id="1.10.3720.10">
    <property type="entry name" value="MetI-like"/>
    <property type="match status" value="1"/>
</dbReference>
<organism evidence="8 9">
    <name type="scientific">Onishia taeanensis</name>
    <dbReference type="NCBI Taxonomy" id="284577"/>
    <lineage>
        <taxon>Bacteria</taxon>
        <taxon>Pseudomonadati</taxon>
        <taxon>Pseudomonadota</taxon>
        <taxon>Gammaproteobacteria</taxon>
        <taxon>Oceanospirillales</taxon>
        <taxon>Halomonadaceae</taxon>
        <taxon>Onishia</taxon>
    </lineage>
</organism>
<evidence type="ECO:0000256" key="2">
    <source>
        <dbReference type="ARBA" id="ARBA00022448"/>
    </source>
</evidence>
<keyword evidence="4 6" id="KW-1133">Transmembrane helix</keyword>
<dbReference type="PANTHER" id="PTHR30177">
    <property type="entry name" value="GLYCINE BETAINE/L-PROLINE TRANSPORT SYSTEM PERMEASE PROTEIN PROW"/>
    <property type="match status" value="1"/>
</dbReference>
<dbReference type="RefSeq" id="WP_175491611.1">
    <property type="nucleotide sequence ID" value="NZ_FNCI01000003.1"/>
</dbReference>
<feature type="domain" description="ABC transmembrane type-1" evidence="7">
    <location>
        <begin position="64"/>
        <end position="245"/>
    </location>
</feature>
<evidence type="ECO:0000256" key="4">
    <source>
        <dbReference type="ARBA" id="ARBA00022989"/>
    </source>
</evidence>
<protein>
    <submittedName>
        <fullName evidence="8">Osmoprotectant transport system permease protein</fullName>
    </submittedName>
</protein>
<name>A0A1G7Q1M2_9GAMM</name>
<feature type="transmembrane region" description="Helical" evidence="6">
    <location>
        <begin position="67"/>
        <end position="94"/>
    </location>
</feature>
<keyword evidence="3 6" id="KW-0812">Transmembrane</keyword>
<dbReference type="STRING" id="284577.SAMN05216571_10316"/>